<organism evidence="1">
    <name type="scientific">marine sediment metagenome</name>
    <dbReference type="NCBI Taxonomy" id="412755"/>
    <lineage>
        <taxon>unclassified sequences</taxon>
        <taxon>metagenomes</taxon>
        <taxon>ecological metagenomes</taxon>
    </lineage>
</organism>
<dbReference type="AlphaFoldDB" id="X1DAT8"/>
<protein>
    <submittedName>
        <fullName evidence="1">Uncharacterized protein</fullName>
    </submittedName>
</protein>
<proteinExistence type="predicted"/>
<comment type="caution">
    <text evidence="1">The sequence shown here is derived from an EMBL/GenBank/DDBJ whole genome shotgun (WGS) entry which is preliminary data.</text>
</comment>
<reference evidence="1" key="1">
    <citation type="journal article" date="2014" name="Front. Microbiol.">
        <title>High frequency of phylogenetically diverse reductive dehalogenase-homologous genes in deep subseafloor sedimentary metagenomes.</title>
        <authorList>
            <person name="Kawai M."/>
            <person name="Futagami T."/>
            <person name="Toyoda A."/>
            <person name="Takaki Y."/>
            <person name="Nishi S."/>
            <person name="Hori S."/>
            <person name="Arai W."/>
            <person name="Tsubouchi T."/>
            <person name="Morono Y."/>
            <person name="Uchiyama I."/>
            <person name="Ito T."/>
            <person name="Fujiyama A."/>
            <person name="Inagaki F."/>
            <person name="Takami H."/>
        </authorList>
    </citation>
    <scope>NUCLEOTIDE SEQUENCE</scope>
    <source>
        <strain evidence="1">Expedition CK06-06</strain>
    </source>
</reference>
<gene>
    <name evidence="1" type="ORF">S01H4_55132</name>
</gene>
<name>X1DAT8_9ZZZZ</name>
<accession>X1DAT8</accession>
<dbReference type="EMBL" id="BART01031787">
    <property type="protein sequence ID" value="GAH17362.1"/>
    <property type="molecule type" value="Genomic_DNA"/>
</dbReference>
<sequence length="144" mass="16365">MIKSFRGLLKDGGQEKIPLHTNDGRTGYRIVKFQLMHDEPGEEQAEHTVKVYKLKQSTIDNTINFSDNTLLAAGYIMENPNNAYPVSKVIVFDNEIFNQDIYITQSDTIGSRACNYYIELEEVRLGSLEATVVTLKDMRGRNTT</sequence>
<evidence type="ECO:0000313" key="1">
    <source>
        <dbReference type="EMBL" id="GAH17362.1"/>
    </source>
</evidence>